<dbReference type="OrthoDB" id="2472181at2"/>
<dbReference type="Pfam" id="PF00501">
    <property type="entry name" value="AMP-binding"/>
    <property type="match status" value="1"/>
</dbReference>
<keyword evidence="3" id="KW-1185">Reference proteome</keyword>
<dbReference type="InterPro" id="IPR010071">
    <property type="entry name" value="AA_adenyl_dom"/>
</dbReference>
<reference evidence="2 3" key="1">
    <citation type="submission" date="2018-08" db="EMBL/GenBank/DDBJ databases">
        <title>Genomic Encyclopedia of Archaeal and Bacterial Type Strains, Phase II (KMG-II): from individual species to whole genera.</title>
        <authorList>
            <person name="Goeker M."/>
        </authorList>
    </citation>
    <scope>NUCLEOTIDE SEQUENCE [LARGE SCALE GENOMIC DNA]</scope>
    <source>
        <strain evidence="2 3">DSM 45791</strain>
    </source>
</reference>
<dbReference type="GO" id="GO:0044550">
    <property type="term" value="P:secondary metabolite biosynthetic process"/>
    <property type="evidence" value="ECO:0007669"/>
    <property type="project" value="TreeGrafter"/>
</dbReference>
<dbReference type="PANTHER" id="PTHR45527:SF1">
    <property type="entry name" value="FATTY ACID SYNTHASE"/>
    <property type="match status" value="1"/>
</dbReference>
<dbReference type="Pfam" id="PF00550">
    <property type="entry name" value="PP-binding"/>
    <property type="match status" value="1"/>
</dbReference>
<dbReference type="SUPFAM" id="SSF52777">
    <property type="entry name" value="CoA-dependent acyltransferases"/>
    <property type="match status" value="1"/>
</dbReference>
<accession>A0A3E0H4P8</accession>
<sequence>MATPTEPGREFWRGMLLADGSTTIPRWTRTPAPGVAEHDSTIPEDVPTALCRLADQMAVPASAAQLAAHAKVLAALCGKREIVTGYVAAPGGPPLPCRLTTEPDTWRALLRDVRRVESELLAHKDFAVEEFARELGVAEQPFEVVFDPTGDGDLTGRTALRVGVVREDERVVLRLRYRTDVLDADCAARIAGYHRTALMLLAVDPDAEHGPQSLLSAEEFRFQLDELAGPCRTLPNRRVHELFEGRVRMHPDAVAVVHGDRRLTYRELNARANRLARALLARGLRREGAVAVVTERNLDWVAAVIAVFKAGGVYVPIEPHLPADRVTAMLRRADCWLVLTELGSTSSLDHDLDTLSRVELIYIDAACGQPYAEDDLDVHVGQEQLAYIYFTSGSTGEPKGAMCEHAGMLNHLYAKIDDLGIAADQAVAQTAPQCVDDSLWQLLSALLVGGRTLLVEQEAILDIERFVDAIVRGRVAVLQITPSHLEVVLASLEHTPRRLPDLRFVSVTGEELRTDLARRWFAAQPGIGLVNAYGATETSDDTHHEVMTVPPAGDRVPLGRCVNNIRAYVVDEHLMPVPLGAPGAIVFSGVCVGRGYVNDPERTRSAFLADPHREGERLYRGGDYGRWSPEGKLEFLGRRDHQVKICGRRVEIGEIETVLSRVPGVRAGVVVVAGRAGLSDRLIAYYDGPEPVDADVVRGRLAEALPKHMVPAAFHWLRSLPLTADGTVDRRTLATRAAERAEEPDRDPPSTPTERRLAVAWAKALGMRADQIDRHDHFFDRGGTSLSAVQLVNGLDRAVSLGDVTRNPVLADLAQVLASR</sequence>
<dbReference type="InterPro" id="IPR045851">
    <property type="entry name" value="AMP-bd_C_sf"/>
</dbReference>
<dbReference type="InterPro" id="IPR009081">
    <property type="entry name" value="PP-bd_ACP"/>
</dbReference>
<dbReference type="GO" id="GO:0005737">
    <property type="term" value="C:cytoplasm"/>
    <property type="evidence" value="ECO:0007669"/>
    <property type="project" value="TreeGrafter"/>
</dbReference>
<dbReference type="SUPFAM" id="SSF47336">
    <property type="entry name" value="ACP-like"/>
    <property type="match status" value="1"/>
</dbReference>
<dbReference type="SUPFAM" id="SSF56801">
    <property type="entry name" value="Acetyl-CoA synthetase-like"/>
    <property type="match status" value="1"/>
</dbReference>
<dbReference type="Gene3D" id="3.40.50.980">
    <property type="match status" value="2"/>
</dbReference>
<dbReference type="Gene3D" id="1.10.1200.10">
    <property type="entry name" value="ACP-like"/>
    <property type="match status" value="1"/>
</dbReference>
<proteinExistence type="predicted"/>
<dbReference type="GO" id="GO:0043041">
    <property type="term" value="P:amino acid activation for nonribosomal peptide biosynthetic process"/>
    <property type="evidence" value="ECO:0007669"/>
    <property type="project" value="TreeGrafter"/>
</dbReference>
<gene>
    <name evidence="2" type="ORF">BCF44_11451</name>
</gene>
<dbReference type="PANTHER" id="PTHR45527">
    <property type="entry name" value="NONRIBOSOMAL PEPTIDE SYNTHETASE"/>
    <property type="match status" value="1"/>
</dbReference>
<dbReference type="PROSITE" id="PS50075">
    <property type="entry name" value="CARRIER"/>
    <property type="match status" value="1"/>
</dbReference>
<organism evidence="2 3">
    <name type="scientific">Kutzneria buriramensis</name>
    <dbReference type="NCBI Taxonomy" id="1045776"/>
    <lineage>
        <taxon>Bacteria</taxon>
        <taxon>Bacillati</taxon>
        <taxon>Actinomycetota</taxon>
        <taxon>Actinomycetes</taxon>
        <taxon>Pseudonocardiales</taxon>
        <taxon>Pseudonocardiaceae</taxon>
        <taxon>Kutzneria</taxon>
    </lineage>
</organism>
<dbReference type="InterPro" id="IPR036736">
    <property type="entry name" value="ACP-like_sf"/>
</dbReference>
<dbReference type="NCBIfam" id="TIGR01733">
    <property type="entry name" value="AA-adenyl-dom"/>
    <property type="match status" value="1"/>
</dbReference>
<dbReference type="Gene3D" id="3.30.559.30">
    <property type="entry name" value="Nonribosomal peptide synthetase, condensation domain"/>
    <property type="match status" value="1"/>
</dbReference>
<dbReference type="InterPro" id="IPR000873">
    <property type="entry name" value="AMP-dep_synth/lig_dom"/>
</dbReference>
<evidence type="ECO:0000259" key="1">
    <source>
        <dbReference type="PROSITE" id="PS50075"/>
    </source>
</evidence>
<evidence type="ECO:0000313" key="2">
    <source>
        <dbReference type="EMBL" id="REH38026.1"/>
    </source>
</evidence>
<dbReference type="Proteomes" id="UP000256269">
    <property type="component" value="Unassembled WGS sequence"/>
</dbReference>
<dbReference type="FunFam" id="3.40.50.980:FF:000001">
    <property type="entry name" value="Non-ribosomal peptide synthetase"/>
    <property type="match status" value="1"/>
</dbReference>
<feature type="domain" description="Carrier" evidence="1">
    <location>
        <begin position="748"/>
        <end position="820"/>
    </location>
</feature>
<comment type="caution">
    <text evidence="2">The sequence shown here is derived from an EMBL/GenBank/DDBJ whole genome shotgun (WGS) entry which is preliminary data.</text>
</comment>
<protein>
    <submittedName>
        <fullName evidence="2">Amino acid adenylation domain-containing protein</fullName>
    </submittedName>
</protein>
<evidence type="ECO:0000313" key="3">
    <source>
        <dbReference type="Proteomes" id="UP000256269"/>
    </source>
</evidence>
<dbReference type="Gene3D" id="3.30.300.30">
    <property type="match status" value="1"/>
</dbReference>
<dbReference type="AlphaFoldDB" id="A0A3E0H4P8"/>
<dbReference type="Gene3D" id="2.30.38.10">
    <property type="entry name" value="Luciferase, Domain 3"/>
    <property type="match status" value="1"/>
</dbReference>
<name>A0A3E0H4P8_9PSEU</name>
<dbReference type="GO" id="GO:0031177">
    <property type="term" value="F:phosphopantetheine binding"/>
    <property type="evidence" value="ECO:0007669"/>
    <property type="project" value="TreeGrafter"/>
</dbReference>
<dbReference type="InterPro" id="IPR020845">
    <property type="entry name" value="AMP-binding_CS"/>
</dbReference>
<dbReference type="EMBL" id="QUNO01000014">
    <property type="protein sequence ID" value="REH38026.1"/>
    <property type="molecule type" value="Genomic_DNA"/>
</dbReference>
<dbReference type="PROSITE" id="PS00455">
    <property type="entry name" value="AMP_BINDING"/>
    <property type="match status" value="1"/>
</dbReference>
<dbReference type="RefSeq" id="WP_116178899.1">
    <property type="nucleotide sequence ID" value="NZ_CP144375.1"/>
</dbReference>
<dbReference type="CDD" id="cd05930">
    <property type="entry name" value="A_NRPS"/>
    <property type="match status" value="1"/>
</dbReference>